<name>A0A378QWS5_9GAMM</name>
<keyword evidence="1" id="KW-0812">Transmembrane</keyword>
<accession>A0A378QWS5</accession>
<keyword evidence="1" id="KW-1133">Transmembrane helix</keyword>
<sequence>MKNDYPTTYFKKITPNKLDVYYGFCRGWLRTPFGDIIVQGVLSTPLRSHIIVFVVILKFLGYIMPKTSSML</sequence>
<feature type="transmembrane region" description="Helical" evidence="1">
    <location>
        <begin position="46"/>
        <end position="64"/>
    </location>
</feature>
<dbReference type="EMBL" id="UGQB01000004">
    <property type="protein sequence ID" value="STZ07513.1"/>
    <property type="molecule type" value="Genomic_DNA"/>
</dbReference>
<proteinExistence type="predicted"/>
<protein>
    <submittedName>
        <fullName evidence="2">Uncharacterized protein</fullName>
    </submittedName>
</protein>
<dbReference type="Proteomes" id="UP000254065">
    <property type="component" value="Unassembled WGS sequence"/>
</dbReference>
<dbReference type="AlphaFoldDB" id="A0A378QWS5"/>
<evidence type="ECO:0000313" key="3">
    <source>
        <dbReference type="Proteomes" id="UP000254065"/>
    </source>
</evidence>
<keyword evidence="3" id="KW-1185">Reference proteome</keyword>
<keyword evidence="1" id="KW-0472">Membrane</keyword>
<gene>
    <name evidence="2" type="ORF">NCTC12877_00482</name>
</gene>
<evidence type="ECO:0000313" key="2">
    <source>
        <dbReference type="EMBL" id="STZ07513.1"/>
    </source>
</evidence>
<evidence type="ECO:0000256" key="1">
    <source>
        <dbReference type="SAM" id="Phobius"/>
    </source>
</evidence>
<organism evidence="2 3">
    <name type="scientific">Moraxella caprae</name>
    <dbReference type="NCBI Taxonomy" id="90240"/>
    <lineage>
        <taxon>Bacteria</taxon>
        <taxon>Pseudomonadati</taxon>
        <taxon>Pseudomonadota</taxon>
        <taxon>Gammaproteobacteria</taxon>
        <taxon>Moraxellales</taxon>
        <taxon>Moraxellaceae</taxon>
        <taxon>Moraxella</taxon>
    </lineage>
</organism>
<dbReference type="STRING" id="1122244.GCA_000426885_02216"/>
<reference evidence="2 3" key="1">
    <citation type="submission" date="2018-06" db="EMBL/GenBank/DDBJ databases">
        <authorList>
            <consortium name="Pathogen Informatics"/>
            <person name="Doyle S."/>
        </authorList>
    </citation>
    <scope>NUCLEOTIDE SEQUENCE [LARGE SCALE GENOMIC DNA]</scope>
    <source>
        <strain evidence="2 3">NCTC12877</strain>
    </source>
</reference>